<feature type="region of interest" description="Disordered" evidence="4">
    <location>
        <begin position="146"/>
        <end position="218"/>
    </location>
</feature>
<keyword evidence="7" id="KW-1185">Reference proteome</keyword>
<feature type="region of interest" description="Disordered" evidence="4">
    <location>
        <begin position="341"/>
        <end position="384"/>
    </location>
</feature>
<dbReference type="Proteomes" id="UP001231518">
    <property type="component" value="Chromosome 6"/>
</dbReference>
<accession>A0AAD7Z115</accession>
<sequence>MDKAFVILILLANLLATNCQEGEFVEDTIEETSDKGKSTYSFSYGVADGKTGDVKSVWESRDGDTVKGHYSVVEPDGSTRTVEYSAGPNSGFQAVVNTENQRFDSEEIGRSILEEKAMRDYEKYYDFSEDADEDYYERRRPAKKTYEPVRKEYSNKKRSKYPSYADQPLDSEPSEYTHSISIKHPRDEFSEYEPQSHVGYSSDPNCKTKTRKESHHNKDNLYSNIVDLELNKKYPPFPSDSYRDTYDKFAEPSYDFDRYVTKQYGNSNFKGHKYDDIDVKPSSLKYTFPVIPDVPPPEKYYPDEVPSRPKKKRPYRPREPEHRFPSEDLSDYVLVPKKKLKKPAPTVEPYDYRVPEDEYERPQYLSNYDDATQDDRYPSSTRGTAPKEVVRKVVKKRKPVINLLDMFDI</sequence>
<dbReference type="PROSITE" id="PS00233">
    <property type="entry name" value="CHIT_BIND_RR_1"/>
    <property type="match status" value="1"/>
</dbReference>
<evidence type="ECO:0000256" key="3">
    <source>
        <dbReference type="PROSITE-ProRule" id="PRU00497"/>
    </source>
</evidence>
<dbReference type="GO" id="GO:0005615">
    <property type="term" value="C:extracellular space"/>
    <property type="evidence" value="ECO:0007669"/>
    <property type="project" value="TreeGrafter"/>
</dbReference>
<dbReference type="AlphaFoldDB" id="A0AAD7Z115"/>
<feature type="signal peptide" evidence="5">
    <location>
        <begin position="1"/>
        <end position="19"/>
    </location>
</feature>
<reference evidence="6" key="1">
    <citation type="submission" date="2023-03" db="EMBL/GenBank/DDBJ databases">
        <title>Chromosome-level genomes of two armyworms, Mythimna separata and Mythimna loreyi, provide insights into the biosynthesis and reception of sex pheromones.</title>
        <authorList>
            <person name="Zhao H."/>
        </authorList>
    </citation>
    <scope>NUCLEOTIDE SEQUENCE</scope>
    <source>
        <strain evidence="6">BeijingLab</strain>
        <tissue evidence="6">Pupa</tissue>
    </source>
</reference>
<feature type="compositionally biased region" description="Basic and acidic residues" evidence="4">
    <location>
        <begin position="316"/>
        <end position="326"/>
    </location>
</feature>
<keyword evidence="1 3" id="KW-0193">Cuticle</keyword>
<feature type="chain" id="PRO_5041902374" evidence="5">
    <location>
        <begin position="20"/>
        <end position="409"/>
    </location>
</feature>
<dbReference type="InterPro" id="IPR000618">
    <property type="entry name" value="Insect_cuticle"/>
</dbReference>
<dbReference type="Pfam" id="PF00379">
    <property type="entry name" value="Chitin_bind_4"/>
    <property type="match status" value="1"/>
</dbReference>
<feature type="region of interest" description="Disordered" evidence="4">
    <location>
        <begin position="295"/>
        <end position="327"/>
    </location>
</feature>
<dbReference type="GO" id="GO:0031012">
    <property type="term" value="C:extracellular matrix"/>
    <property type="evidence" value="ECO:0007669"/>
    <property type="project" value="TreeGrafter"/>
</dbReference>
<dbReference type="PANTHER" id="PTHR12236">
    <property type="entry name" value="STRUCTURAL CONTITUENT OF CUTICLE"/>
    <property type="match status" value="1"/>
</dbReference>
<feature type="compositionally biased region" description="Polar residues" evidence="4">
    <location>
        <begin position="198"/>
        <end position="207"/>
    </location>
</feature>
<feature type="compositionally biased region" description="Basic and acidic residues" evidence="4">
    <location>
        <begin position="146"/>
        <end position="155"/>
    </location>
</feature>
<keyword evidence="2 5" id="KW-0732">Signal</keyword>
<evidence type="ECO:0000256" key="5">
    <source>
        <dbReference type="SAM" id="SignalP"/>
    </source>
</evidence>
<name>A0AAD7Z115_MYTSE</name>
<evidence type="ECO:0000256" key="2">
    <source>
        <dbReference type="ARBA" id="ARBA00022729"/>
    </source>
</evidence>
<evidence type="ECO:0000256" key="1">
    <source>
        <dbReference type="ARBA" id="ARBA00022460"/>
    </source>
</evidence>
<dbReference type="InterPro" id="IPR051217">
    <property type="entry name" value="Insect_Cuticle_Struc_Prot"/>
</dbReference>
<protein>
    <submittedName>
        <fullName evidence="6">Uncharacterized protein</fullName>
    </submittedName>
</protein>
<dbReference type="PROSITE" id="PS51155">
    <property type="entry name" value="CHIT_BIND_RR_2"/>
    <property type="match status" value="1"/>
</dbReference>
<evidence type="ECO:0000313" key="7">
    <source>
        <dbReference type="Proteomes" id="UP001231518"/>
    </source>
</evidence>
<comment type="caution">
    <text evidence="6">The sequence shown here is derived from an EMBL/GenBank/DDBJ whole genome shotgun (WGS) entry which is preliminary data.</text>
</comment>
<dbReference type="PRINTS" id="PR00947">
    <property type="entry name" value="CUTICLE"/>
</dbReference>
<dbReference type="InterPro" id="IPR031311">
    <property type="entry name" value="CHIT_BIND_RR_consensus"/>
</dbReference>
<proteinExistence type="predicted"/>
<evidence type="ECO:0000256" key="4">
    <source>
        <dbReference type="SAM" id="MobiDB-lite"/>
    </source>
</evidence>
<dbReference type="EMBL" id="JARGEI010000004">
    <property type="protein sequence ID" value="KAJ8732898.1"/>
    <property type="molecule type" value="Genomic_DNA"/>
</dbReference>
<evidence type="ECO:0000313" key="6">
    <source>
        <dbReference type="EMBL" id="KAJ8732898.1"/>
    </source>
</evidence>
<gene>
    <name evidence="6" type="ORF">PYW07_015497</name>
</gene>
<dbReference type="PANTHER" id="PTHR12236:SF95">
    <property type="entry name" value="CUTICULAR PROTEIN 76BD, ISOFORM C-RELATED"/>
    <property type="match status" value="1"/>
</dbReference>
<organism evidence="6 7">
    <name type="scientific">Mythimna separata</name>
    <name type="common">Oriental armyworm</name>
    <name type="synonym">Pseudaletia separata</name>
    <dbReference type="NCBI Taxonomy" id="271217"/>
    <lineage>
        <taxon>Eukaryota</taxon>
        <taxon>Metazoa</taxon>
        <taxon>Ecdysozoa</taxon>
        <taxon>Arthropoda</taxon>
        <taxon>Hexapoda</taxon>
        <taxon>Insecta</taxon>
        <taxon>Pterygota</taxon>
        <taxon>Neoptera</taxon>
        <taxon>Endopterygota</taxon>
        <taxon>Lepidoptera</taxon>
        <taxon>Glossata</taxon>
        <taxon>Ditrysia</taxon>
        <taxon>Noctuoidea</taxon>
        <taxon>Noctuidae</taxon>
        <taxon>Noctuinae</taxon>
        <taxon>Hadenini</taxon>
        <taxon>Mythimna</taxon>
    </lineage>
</organism>
<dbReference type="GO" id="GO:0042302">
    <property type="term" value="F:structural constituent of cuticle"/>
    <property type="evidence" value="ECO:0007669"/>
    <property type="project" value="UniProtKB-UniRule"/>
</dbReference>